<dbReference type="AlphaFoldDB" id="A0A0C1QW90"/>
<dbReference type="PANTHER" id="PTHR30435:SF19">
    <property type="entry name" value="FLAGELLAR BASAL-BODY ROD PROTEIN FLGG"/>
    <property type="match status" value="1"/>
</dbReference>
<dbReference type="GO" id="GO:0009426">
    <property type="term" value="C:bacterial-type flagellum basal body, distal rod"/>
    <property type="evidence" value="ECO:0007669"/>
    <property type="project" value="UniProtKB-UniRule"/>
</dbReference>
<dbReference type="GO" id="GO:0071978">
    <property type="term" value="P:bacterial-type flagellum-dependent swarming motility"/>
    <property type="evidence" value="ECO:0007669"/>
    <property type="project" value="TreeGrafter"/>
</dbReference>
<proteinExistence type="inferred from homology"/>
<dbReference type="InterPro" id="IPR053967">
    <property type="entry name" value="LlgE_F_G-like_D1"/>
</dbReference>
<comment type="similarity">
    <text evidence="2 7">Belongs to the flagella basal body rod proteins family.</text>
</comment>
<dbReference type="Proteomes" id="UP000031258">
    <property type="component" value="Unassembled WGS sequence"/>
</dbReference>
<name>A0A0C1QW90_9RICK</name>
<evidence type="ECO:0000256" key="7">
    <source>
        <dbReference type="RuleBase" id="RU362116"/>
    </source>
</evidence>
<dbReference type="STRING" id="86105.NF27_IN00060"/>
<evidence type="ECO:0000259" key="10">
    <source>
        <dbReference type="Pfam" id="PF22692"/>
    </source>
</evidence>
<dbReference type="PANTHER" id="PTHR30435">
    <property type="entry name" value="FLAGELLAR PROTEIN"/>
    <property type="match status" value="1"/>
</dbReference>
<comment type="subunit">
    <text evidence="7">The basal body constitutes a major portion of the flagellar organelle and consists of four rings (L,P,S, and M) mounted on a central rod. The rod consists of about 26 subunits of FlgG in the distal portion, and FlgB, FlgC and FlgF are thought to build up the proximal portion of the rod with about 6 subunits each.</text>
</comment>
<evidence type="ECO:0000256" key="2">
    <source>
        <dbReference type="ARBA" id="ARBA00009677"/>
    </source>
</evidence>
<dbReference type="InterPro" id="IPR037925">
    <property type="entry name" value="FlgE/F/G-like"/>
</dbReference>
<dbReference type="NCBIfam" id="TIGR03506">
    <property type="entry name" value="FlgEFG_subfam"/>
    <property type="match status" value="2"/>
</dbReference>
<keyword evidence="4 7" id="KW-0975">Bacterial flagellum</keyword>
<evidence type="ECO:0000256" key="1">
    <source>
        <dbReference type="ARBA" id="ARBA00004117"/>
    </source>
</evidence>
<reference evidence="11 12" key="1">
    <citation type="submission" date="2014-11" db="EMBL/GenBank/DDBJ databases">
        <title>A Rickettsiales Symbiont of Amoebae With Ancient Features.</title>
        <authorList>
            <person name="Schulz F."/>
            <person name="Martijn J."/>
            <person name="Wascher F."/>
            <person name="Kostanjsek R."/>
            <person name="Ettema T.J."/>
            <person name="Horn M."/>
        </authorList>
    </citation>
    <scope>NUCLEOTIDE SEQUENCE [LARGE SCALE GENOMIC DNA]</scope>
    <source>
        <strain evidence="11 12">UWC36</strain>
    </source>
</reference>
<gene>
    <name evidence="11" type="primary">flgG_2</name>
    <name evidence="11" type="ORF">NF27_IN00060</name>
</gene>
<evidence type="ECO:0000313" key="11">
    <source>
        <dbReference type="EMBL" id="KIE04265.1"/>
    </source>
</evidence>
<evidence type="ECO:0000256" key="5">
    <source>
        <dbReference type="ARBA" id="ARBA00032912"/>
    </source>
</evidence>
<evidence type="ECO:0000259" key="9">
    <source>
        <dbReference type="Pfam" id="PF06429"/>
    </source>
</evidence>
<accession>A0A0C1QW90</accession>
<evidence type="ECO:0000313" key="12">
    <source>
        <dbReference type="Proteomes" id="UP000031258"/>
    </source>
</evidence>
<keyword evidence="11" id="KW-0282">Flagellum</keyword>
<organism evidence="11 12">
    <name type="scientific">Candidatus Jidaibacter acanthamoebae</name>
    <dbReference type="NCBI Taxonomy" id="86105"/>
    <lineage>
        <taxon>Bacteria</taxon>
        <taxon>Pseudomonadati</taxon>
        <taxon>Pseudomonadota</taxon>
        <taxon>Alphaproteobacteria</taxon>
        <taxon>Rickettsiales</taxon>
        <taxon>Candidatus Midichloriaceae</taxon>
        <taxon>Candidatus Jidaibacter</taxon>
    </lineage>
</organism>
<dbReference type="NCBIfam" id="TIGR02488">
    <property type="entry name" value="flgG_G_neg"/>
    <property type="match status" value="1"/>
</dbReference>
<dbReference type="InterPro" id="IPR012834">
    <property type="entry name" value="FlgG_G_neg"/>
</dbReference>
<dbReference type="InterPro" id="IPR010930">
    <property type="entry name" value="Flg_bb/hook_C_dom"/>
</dbReference>
<dbReference type="SUPFAM" id="SSF117143">
    <property type="entry name" value="Flagellar hook protein flgE"/>
    <property type="match status" value="1"/>
</dbReference>
<dbReference type="Pfam" id="PF22692">
    <property type="entry name" value="LlgE_F_G_D1"/>
    <property type="match status" value="1"/>
</dbReference>
<dbReference type="InterPro" id="IPR020013">
    <property type="entry name" value="Flagellar_FlgE/F/G"/>
</dbReference>
<keyword evidence="11" id="KW-0969">Cilium</keyword>
<sequence>MMSLRALNIAATGMVANERKIDNISHNVANSETKGYKRSDVIFNDLLYQTETRMGSLSAADGSIIPTGIQFGLGTAVGATYKVFSQGELIPTPNTPLNLALDGNGFFLVNLPDGNTGYTRAGELMRSPDGVIVNPLGYEISPGITIPQDALNVTITRDGRVQATIAGQPDPQDLGQLDLAIFQNPSGLEAIGDSIYKETTASGAPILGFALDEGFGSIKQHFVESSNVNSITEIMNLIKAQRNYEMNSKVMQTAEQMAKEAIDSKS</sequence>
<keyword evidence="11" id="KW-0966">Cell projection</keyword>
<evidence type="ECO:0000256" key="6">
    <source>
        <dbReference type="NCBIfam" id="TIGR02488"/>
    </source>
</evidence>
<feature type="domain" description="Flagellar basal-body/hook protein C-terminal" evidence="9">
    <location>
        <begin position="220"/>
        <end position="262"/>
    </location>
</feature>
<evidence type="ECO:0000256" key="3">
    <source>
        <dbReference type="ARBA" id="ARBA00017948"/>
    </source>
</evidence>
<dbReference type="Pfam" id="PF00460">
    <property type="entry name" value="Flg_bb_rod"/>
    <property type="match status" value="1"/>
</dbReference>
<feature type="domain" description="Flagellar basal body rod protein N-terminal" evidence="8">
    <location>
        <begin position="7"/>
        <end position="37"/>
    </location>
</feature>
<dbReference type="InterPro" id="IPR001444">
    <property type="entry name" value="Flag_bb_rod_N"/>
</dbReference>
<dbReference type="EMBL" id="JSWE01000206">
    <property type="protein sequence ID" value="KIE04265.1"/>
    <property type="molecule type" value="Genomic_DNA"/>
</dbReference>
<comment type="caution">
    <text evidence="11">The sequence shown here is derived from an EMBL/GenBank/DDBJ whole genome shotgun (WGS) entry which is preliminary data.</text>
</comment>
<evidence type="ECO:0000256" key="4">
    <source>
        <dbReference type="ARBA" id="ARBA00023143"/>
    </source>
</evidence>
<dbReference type="Pfam" id="PF06429">
    <property type="entry name" value="Flg_bbr_C"/>
    <property type="match status" value="1"/>
</dbReference>
<protein>
    <recommendedName>
        <fullName evidence="3 6">Flagellar basal-body rod protein FlgG</fullName>
    </recommendedName>
    <alternativeName>
        <fullName evidence="5 7">Distal rod protein</fullName>
    </alternativeName>
</protein>
<keyword evidence="12" id="KW-1185">Reference proteome</keyword>
<feature type="domain" description="Flagellar hook protein FlgE/F/G-like D1" evidence="10">
    <location>
        <begin position="100"/>
        <end position="163"/>
    </location>
</feature>
<comment type="subcellular location">
    <subcellularLocation>
        <location evidence="1 7">Bacterial flagellum basal body</location>
    </subcellularLocation>
</comment>
<evidence type="ECO:0000259" key="8">
    <source>
        <dbReference type="Pfam" id="PF00460"/>
    </source>
</evidence>